<keyword evidence="1" id="KW-1133">Transmembrane helix</keyword>
<dbReference type="EMBL" id="ATJJ01000168">
    <property type="protein sequence ID" value="EPI45102.1"/>
    <property type="molecule type" value="Genomic_DNA"/>
</dbReference>
<sequence length="40" mass="4481">MTGLVAELDQACFCVLMFAFCYFYPAFVYVSGDFGNKRGV</sequence>
<comment type="caution">
    <text evidence="2">The sequence shown here is derived from an EMBL/GenBank/DDBJ whole genome shotgun (WGS) entry which is preliminary data.</text>
</comment>
<protein>
    <submittedName>
        <fullName evidence="2">Uncharacterized protein</fullName>
    </submittedName>
</protein>
<reference evidence="2 3" key="1">
    <citation type="submission" date="2013-06" db="EMBL/GenBank/DDBJ databases">
        <authorList>
            <person name="Weinstock G."/>
            <person name="Sodergren E."/>
            <person name="Lobos E.A."/>
            <person name="Fulton L."/>
            <person name="Fulton R."/>
            <person name="Courtney L."/>
            <person name="Fronick C."/>
            <person name="O'Laughlin M."/>
            <person name="Godfrey J."/>
            <person name="Wilson R.M."/>
            <person name="Miner T."/>
            <person name="Farmer C."/>
            <person name="Delehaunty K."/>
            <person name="Cordes M."/>
            <person name="Minx P."/>
            <person name="Tomlinson C."/>
            <person name="Chen J."/>
            <person name="Wollam A."/>
            <person name="Pepin K.H."/>
            <person name="Bhonagiri V."/>
            <person name="Zhang X."/>
            <person name="Warren W."/>
            <person name="Mitreva M."/>
            <person name="Mardis E.R."/>
            <person name="Wilson R.K."/>
        </authorList>
    </citation>
    <scope>NUCLEOTIDE SEQUENCE [LARGE SCALE GENOMIC DNA]</scope>
    <source>
        <strain evidence="2 3">JCP8108</strain>
    </source>
</reference>
<accession>S4GC04</accession>
<keyword evidence="1" id="KW-0472">Membrane</keyword>
<gene>
    <name evidence="2" type="ORF">HMPREF1581_01543</name>
</gene>
<feature type="transmembrane region" description="Helical" evidence="1">
    <location>
        <begin position="12"/>
        <end position="30"/>
    </location>
</feature>
<organism evidence="2 3">
    <name type="scientific">Gardnerella vaginalis JCP8108</name>
    <dbReference type="NCBI Taxonomy" id="1261066"/>
    <lineage>
        <taxon>Bacteria</taxon>
        <taxon>Bacillati</taxon>
        <taxon>Actinomycetota</taxon>
        <taxon>Actinomycetes</taxon>
        <taxon>Bifidobacteriales</taxon>
        <taxon>Bifidobacteriaceae</taxon>
        <taxon>Gardnerella</taxon>
    </lineage>
</organism>
<evidence type="ECO:0000256" key="1">
    <source>
        <dbReference type="SAM" id="Phobius"/>
    </source>
</evidence>
<evidence type="ECO:0000313" key="2">
    <source>
        <dbReference type="EMBL" id="EPI45102.1"/>
    </source>
</evidence>
<keyword evidence="1" id="KW-0812">Transmembrane</keyword>
<dbReference type="AlphaFoldDB" id="S4GC04"/>
<dbReference type="Proteomes" id="UP000014521">
    <property type="component" value="Unassembled WGS sequence"/>
</dbReference>
<evidence type="ECO:0000313" key="3">
    <source>
        <dbReference type="Proteomes" id="UP000014521"/>
    </source>
</evidence>
<dbReference type="HOGENOM" id="CLU_3290155_0_0_11"/>
<name>S4GC04_GARVA</name>
<proteinExistence type="predicted"/>